<dbReference type="SUPFAM" id="SSF52777">
    <property type="entry name" value="CoA-dependent acyltransferases"/>
    <property type="match status" value="2"/>
</dbReference>
<comment type="catalytic activity">
    <reaction evidence="2">
        <text>2 a mycocerosyl-[mycocerosic acid synthase] + a phenolphthiocerol = a dimycocerosyl phenolphthiocerol + 2 holo-[mycocerosic acid synthase].</text>
        <dbReference type="EC" id="2.3.1.282"/>
    </reaction>
</comment>
<organism evidence="14 15">
    <name type="scientific">Mycobacterium paragordonae</name>
    <dbReference type="NCBI Taxonomy" id="1389713"/>
    <lineage>
        <taxon>Bacteria</taxon>
        <taxon>Bacillati</taxon>
        <taxon>Actinomycetota</taxon>
        <taxon>Actinomycetes</taxon>
        <taxon>Mycobacteriales</taxon>
        <taxon>Mycobacteriaceae</taxon>
        <taxon>Mycobacterium</taxon>
    </lineage>
</organism>
<dbReference type="NCBIfam" id="NF006788">
    <property type="entry name" value="PRK09294.1-2"/>
    <property type="match status" value="1"/>
</dbReference>
<protein>
    <recommendedName>
        <fullName evidence="6">Phthiocerol/phthiodiolone dimycocerosyl transferase</fullName>
        <ecNumber evidence="5">2.3.1.282</ecNumber>
    </recommendedName>
    <alternativeName>
        <fullName evidence="12">Acyltransferase PapA5</fullName>
    </alternativeName>
    <alternativeName>
        <fullName evidence="10">Phthiocerol/phthiodiolone O-acyltransferase</fullName>
    </alternativeName>
    <alternativeName>
        <fullName evidence="11">Polyketide synthase-associated protein A5</fullName>
    </alternativeName>
</protein>
<comment type="caution">
    <text evidence="14">The sequence shown here is derived from an EMBL/GenBank/DDBJ whole genome shotgun (WGS) entry which is preliminary data.</text>
</comment>
<feature type="domain" description="Phthiocerol/phthiodiolone dimycocerosyl transferase C-terminal" evidence="13">
    <location>
        <begin position="206"/>
        <end position="376"/>
    </location>
</feature>
<name>A0ABQ1C1J3_9MYCO</name>
<dbReference type="RefSeq" id="WP_120792245.1">
    <property type="nucleotide sequence ID" value="NZ_BLKX01000001.1"/>
</dbReference>
<dbReference type="InterPro" id="IPR023213">
    <property type="entry name" value="CAT-like_dom_sf"/>
</dbReference>
<evidence type="ECO:0000313" key="15">
    <source>
        <dbReference type="Proteomes" id="UP000465240"/>
    </source>
</evidence>
<evidence type="ECO:0000256" key="9">
    <source>
        <dbReference type="ARBA" id="ARBA00023315"/>
    </source>
</evidence>
<dbReference type="Gene3D" id="3.30.559.30">
    <property type="entry name" value="Nonribosomal peptide synthetase, condensation domain"/>
    <property type="match status" value="1"/>
</dbReference>
<comment type="catalytic activity">
    <reaction evidence="1">
        <text>2 a mycocerosyl-[mycocerosic acid synthase] + a phthiocerol = a dimycocerosyl phthiocerol + 2 holo-[mycocerosic acid synthase].</text>
        <dbReference type="EC" id="2.3.1.282"/>
    </reaction>
</comment>
<dbReference type="PANTHER" id="PTHR28037:SF1">
    <property type="entry name" value="ALCOHOL O-ACETYLTRANSFERASE 1-RELATED"/>
    <property type="match status" value="1"/>
</dbReference>
<comment type="catalytic activity">
    <reaction evidence="3">
        <text>2 a mycocerosyl-[mycocerosic acid synthase] + a phthiodiolone = a dimycocerosyl phthiodiolone + 2 holo-[mycocerosic acid synthase].</text>
        <dbReference type="EC" id="2.3.1.282"/>
    </reaction>
</comment>
<evidence type="ECO:0000256" key="7">
    <source>
        <dbReference type="ARBA" id="ARBA00022516"/>
    </source>
</evidence>
<keyword evidence="9" id="KW-0012">Acyltransferase</keyword>
<evidence type="ECO:0000256" key="8">
    <source>
        <dbReference type="ARBA" id="ARBA00022679"/>
    </source>
</evidence>
<keyword evidence="8 14" id="KW-0808">Transferase</keyword>
<evidence type="ECO:0000256" key="10">
    <source>
        <dbReference type="ARBA" id="ARBA00030465"/>
    </source>
</evidence>
<evidence type="ECO:0000256" key="1">
    <source>
        <dbReference type="ARBA" id="ARBA00000026"/>
    </source>
</evidence>
<dbReference type="PANTHER" id="PTHR28037">
    <property type="entry name" value="ALCOHOL O-ACETYLTRANSFERASE 1-RELATED"/>
    <property type="match status" value="1"/>
</dbReference>
<evidence type="ECO:0000256" key="12">
    <source>
        <dbReference type="ARBA" id="ARBA00033407"/>
    </source>
</evidence>
<evidence type="ECO:0000256" key="5">
    <source>
        <dbReference type="ARBA" id="ARBA00012866"/>
    </source>
</evidence>
<evidence type="ECO:0000256" key="4">
    <source>
        <dbReference type="ARBA" id="ARBA00006558"/>
    </source>
</evidence>
<evidence type="ECO:0000256" key="11">
    <source>
        <dbReference type="ARBA" id="ARBA00032317"/>
    </source>
</evidence>
<dbReference type="Pfam" id="PF16911">
    <property type="entry name" value="PapA_C"/>
    <property type="match status" value="1"/>
</dbReference>
<dbReference type="EC" id="2.3.1.282" evidence="5"/>
<proteinExistence type="inferred from homology"/>
<keyword evidence="7" id="KW-0444">Lipid biosynthesis</keyword>
<dbReference type="EMBL" id="BLKX01000001">
    <property type="protein sequence ID" value="GFG78269.1"/>
    <property type="molecule type" value="Genomic_DNA"/>
</dbReference>
<sequence length="420" mass="45493">MFPGSVIRKLSRSEEVFAQYEVFTAVTVELRGRVEADALSEAFDALVDAHPILASHLEQGPDGSWNLVSDDMLHPGIVVEEGPEGAAGSAAREIKLDQAQTLFNVRLALHENSSELTIYFHHSIADGHHGAGLLDELFSRYTDVVTTGDPGPVNPQPAPQPLEVVLEQRNVKRLGMTGVERFLPVMFAYDLPPSVKPALVATPGFPQAVPVSRIRLDEQETADLVEFARENRVSVNTVVAAAILMTEWRLRETPHVPIPYVYPVDLRYFLSPPVAPTEATNLVGVATYLAEVGPDTDIVDLATDIGATFRSDIADGVVQQSGLNFGVAFEGTPAGLPPLVFCTDVSALPNVRMPSGIELEGFRGQFYCSITVPLDFYGCGMSGGHLVIENHGHSPQRKDSLDAIRELLCSAPSDYGWAVE</sequence>
<dbReference type="GO" id="GO:0016740">
    <property type="term" value="F:transferase activity"/>
    <property type="evidence" value="ECO:0007669"/>
    <property type="project" value="UniProtKB-KW"/>
</dbReference>
<evidence type="ECO:0000259" key="13">
    <source>
        <dbReference type="Pfam" id="PF16911"/>
    </source>
</evidence>
<gene>
    <name evidence="14" type="primary">papA5</name>
    <name evidence="14" type="ORF">MPRG_15450</name>
</gene>
<comment type="similarity">
    <text evidence="4">Belongs to the acyltransferase PapA5 family.</text>
</comment>
<dbReference type="InterPro" id="IPR052058">
    <property type="entry name" value="Alcohol_O-acetyltransferase"/>
</dbReference>
<evidence type="ECO:0000313" key="14">
    <source>
        <dbReference type="EMBL" id="GFG78269.1"/>
    </source>
</evidence>
<evidence type="ECO:0000256" key="6">
    <source>
        <dbReference type="ARBA" id="ARBA00013449"/>
    </source>
</evidence>
<evidence type="ECO:0000256" key="3">
    <source>
        <dbReference type="ARBA" id="ARBA00001907"/>
    </source>
</evidence>
<keyword evidence="15" id="KW-1185">Reference proteome</keyword>
<dbReference type="Gene3D" id="3.30.559.10">
    <property type="entry name" value="Chloramphenicol acetyltransferase-like domain"/>
    <property type="match status" value="1"/>
</dbReference>
<keyword evidence="7" id="KW-0443">Lipid metabolism</keyword>
<accession>A0ABQ1C1J3</accession>
<evidence type="ECO:0000256" key="2">
    <source>
        <dbReference type="ARBA" id="ARBA00000625"/>
    </source>
</evidence>
<reference evidence="14 15" key="1">
    <citation type="journal article" date="2019" name="Emerg. Microbes Infect.">
        <title>Comprehensive subspecies identification of 175 nontuberculous mycobacteria species based on 7547 genomic profiles.</title>
        <authorList>
            <person name="Matsumoto Y."/>
            <person name="Kinjo T."/>
            <person name="Motooka D."/>
            <person name="Nabeya D."/>
            <person name="Jung N."/>
            <person name="Uechi K."/>
            <person name="Horii T."/>
            <person name="Iida T."/>
            <person name="Fujita J."/>
            <person name="Nakamura S."/>
        </authorList>
    </citation>
    <scope>NUCLEOTIDE SEQUENCE [LARGE SCALE GENOMIC DNA]</scope>
    <source>
        <strain evidence="14 15">JCM 18565</strain>
    </source>
</reference>
<dbReference type="Proteomes" id="UP000465240">
    <property type="component" value="Unassembled WGS sequence"/>
</dbReference>
<dbReference type="InterPro" id="IPR031641">
    <property type="entry name" value="PapA_C"/>
</dbReference>